<dbReference type="EMBL" id="JACRSZ010000007">
    <property type="protein sequence ID" value="MBC8573065.1"/>
    <property type="molecule type" value="Genomic_DNA"/>
</dbReference>
<comment type="caution">
    <text evidence="1">The sequence shown here is derived from an EMBL/GenBank/DDBJ whole genome shotgun (WGS) entry which is preliminary data.</text>
</comment>
<dbReference type="Gene3D" id="2.60.40.2000">
    <property type="match status" value="1"/>
</dbReference>
<evidence type="ECO:0000313" key="1">
    <source>
        <dbReference type="EMBL" id="MBC8573065.1"/>
    </source>
</evidence>
<accession>A0ABR7N9I1</accession>
<dbReference type="InterPro" id="IPR012504">
    <property type="entry name" value="Spore_YabP"/>
</dbReference>
<reference evidence="1 2" key="1">
    <citation type="submission" date="2020-08" db="EMBL/GenBank/DDBJ databases">
        <title>Genome public.</title>
        <authorList>
            <person name="Liu C."/>
            <person name="Sun Q."/>
        </authorList>
    </citation>
    <scope>NUCLEOTIDE SEQUENCE [LARGE SCALE GENOMIC DNA]</scope>
    <source>
        <strain evidence="1 2">NSJ-46</strain>
    </source>
</reference>
<protein>
    <submittedName>
        <fullName evidence="1">Sporulation protein YabP</fullName>
    </submittedName>
</protein>
<dbReference type="Pfam" id="PF07873">
    <property type="entry name" value="YabP"/>
    <property type="match status" value="1"/>
</dbReference>
<dbReference type="RefSeq" id="WP_249308094.1">
    <property type="nucleotide sequence ID" value="NZ_JACRSZ010000007.1"/>
</dbReference>
<dbReference type="InterPro" id="IPR022476">
    <property type="entry name" value="Spore_YabP/YqfC"/>
</dbReference>
<sequence length="94" mass="10420">MEEKQLSGAHRIWIAGRKNGAVSGVSDVLSFDENEIVMDTDMGMLTIRGKGLHISKLNLEKGEAELEGQVDSLVYSAKGHKRKREGNLLQRLLD</sequence>
<gene>
    <name evidence="1" type="primary">yabP</name>
    <name evidence="1" type="ORF">H8716_08215</name>
</gene>
<dbReference type="PIRSF" id="PIRSF011576">
    <property type="entry name" value="YabP"/>
    <property type="match status" value="1"/>
</dbReference>
<proteinExistence type="predicted"/>
<dbReference type="Proteomes" id="UP000657421">
    <property type="component" value="Unassembled WGS sequence"/>
</dbReference>
<keyword evidence="2" id="KW-1185">Reference proteome</keyword>
<evidence type="ECO:0000313" key="2">
    <source>
        <dbReference type="Proteomes" id="UP000657421"/>
    </source>
</evidence>
<dbReference type="NCBIfam" id="TIGR02892">
    <property type="entry name" value="spore_yabP"/>
    <property type="match status" value="1"/>
</dbReference>
<name>A0ABR7N9I1_9FIRM</name>
<organism evidence="1 2">
    <name type="scientific">Jingyaoa shaoxingensis</name>
    <dbReference type="NCBI Taxonomy" id="2763671"/>
    <lineage>
        <taxon>Bacteria</taxon>
        <taxon>Bacillati</taxon>
        <taxon>Bacillota</taxon>
        <taxon>Clostridia</taxon>
        <taxon>Lachnospirales</taxon>
        <taxon>Lachnospiraceae</taxon>
        <taxon>Jingyaoa</taxon>
    </lineage>
</organism>
<dbReference type="InterPro" id="IPR038705">
    <property type="entry name" value="YabP_sf"/>
</dbReference>